<dbReference type="OrthoDB" id="2971011at2"/>
<sequence length="183" mass="20402">MKKKVVWLVIIGVFLTALTAGIWLYTPRDVDVRLEGVKYRLGTNNTSEIESATIHIEGTIRRALNGHRLFRGTVEMEGESMPVPKEQMTNHTFSARKGEGFLLVYQWVEKGTIGSFSLGQLYADDDFSHITLTLMEHGEDGRSGYWGGNDGLMLTAPAKDRTEAIHLANKLMAHTLKGLTPLK</sequence>
<gene>
    <name evidence="1" type="ORF">DFQ01_109190</name>
</gene>
<organism evidence="1 2">
    <name type="scientific">Paenibacillus cellulosilyticus</name>
    <dbReference type="NCBI Taxonomy" id="375489"/>
    <lineage>
        <taxon>Bacteria</taxon>
        <taxon>Bacillati</taxon>
        <taxon>Bacillota</taxon>
        <taxon>Bacilli</taxon>
        <taxon>Bacillales</taxon>
        <taxon>Paenibacillaceae</taxon>
        <taxon>Paenibacillus</taxon>
    </lineage>
</organism>
<dbReference type="Proteomes" id="UP000246635">
    <property type="component" value="Unassembled WGS sequence"/>
</dbReference>
<evidence type="ECO:0000313" key="1">
    <source>
        <dbReference type="EMBL" id="PWW02565.1"/>
    </source>
</evidence>
<keyword evidence="2" id="KW-1185">Reference proteome</keyword>
<reference evidence="1 2" key="1">
    <citation type="submission" date="2018-05" db="EMBL/GenBank/DDBJ databases">
        <title>Genomic Encyclopedia of Type Strains, Phase III (KMG-III): the genomes of soil and plant-associated and newly described type strains.</title>
        <authorList>
            <person name="Whitman W."/>
        </authorList>
    </citation>
    <scope>NUCLEOTIDE SEQUENCE [LARGE SCALE GENOMIC DNA]</scope>
    <source>
        <strain evidence="1 2">CECT 5696</strain>
    </source>
</reference>
<comment type="caution">
    <text evidence="1">The sequence shown here is derived from an EMBL/GenBank/DDBJ whole genome shotgun (WGS) entry which is preliminary data.</text>
</comment>
<dbReference type="AlphaFoldDB" id="A0A2V2Z261"/>
<dbReference type="EMBL" id="QGTQ01000009">
    <property type="protein sequence ID" value="PWW02565.1"/>
    <property type="molecule type" value="Genomic_DNA"/>
</dbReference>
<proteinExistence type="predicted"/>
<evidence type="ECO:0000313" key="2">
    <source>
        <dbReference type="Proteomes" id="UP000246635"/>
    </source>
</evidence>
<name>A0A2V2Z261_9BACL</name>
<dbReference type="RefSeq" id="WP_110044594.1">
    <property type="nucleotide sequence ID" value="NZ_CP054613.1"/>
</dbReference>
<accession>A0A2V2Z261</accession>
<protein>
    <submittedName>
        <fullName evidence="1">Uncharacterized protein</fullName>
    </submittedName>
</protein>